<dbReference type="EC" id="3.2.1.52" evidence="3"/>
<dbReference type="CDD" id="cd06568">
    <property type="entry name" value="GH20_SpHex_like"/>
    <property type="match status" value="1"/>
</dbReference>
<dbReference type="Gene3D" id="3.30.379.10">
    <property type="entry name" value="Chitobiase/beta-hexosaminidase domain 2-like"/>
    <property type="match status" value="1"/>
</dbReference>
<dbReference type="Proteomes" id="UP000198583">
    <property type="component" value="Unassembled WGS sequence"/>
</dbReference>
<evidence type="ECO:0000259" key="7">
    <source>
        <dbReference type="Pfam" id="PF00728"/>
    </source>
</evidence>
<proteinExistence type="inferred from homology"/>
<feature type="domain" description="Beta-hexosaminidase bacterial type N-terminal" evidence="8">
    <location>
        <begin position="36"/>
        <end position="166"/>
    </location>
</feature>
<dbReference type="InterPro" id="IPR017853">
    <property type="entry name" value="GH"/>
</dbReference>
<gene>
    <name evidence="9" type="ORF">SAMN04488564_106461</name>
</gene>
<evidence type="ECO:0000256" key="1">
    <source>
        <dbReference type="ARBA" id="ARBA00001231"/>
    </source>
</evidence>
<dbReference type="AlphaFoldDB" id="A0A1I6EZF3"/>
<evidence type="ECO:0000256" key="5">
    <source>
        <dbReference type="ARBA" id="ARBA00023295"/>
    </source>
</evidence>
<dbReference type="Gene3D" id="3.20.20.80">
    <property type="entry name" value="Glycosidases"/>
    <property type="match status" value="1"/>
</dbReference>
<dbReference type="SUPFAM" id="SSF55545">
    <property type="entry name" value="beta-N-acetylhexosaminidase-like domain"/>
    <property type="match status" value="1"/>
</dbReference>
<dbReference type="PANTHER" id="PTHR22600">
    <property type="entry name" value="BETA-HEXOSAMINIDASE"/>
    <property type="match status" value="1"/>
</dbReference>
<keyword evidence="10" id="KW-1185">Reference proteome</keyword>
<dbReference type="RefSeq" id="WP_245822153.1">
    <property type="nucleotide sequence ID" value="NZ_FOYL01000006.1"/>
</dbReference>
<dbReference type="SUPFAM" id="SSF51445">
    <property type="entry name" value="(Trans)glycosidases"/>
    <property type="match status" value="1"/>
</dbReference>
<dbReference type="GO" id="GO:0005975">
    <property type="term" value="P:carbohydrate metabolic process"/>
    <property type="evidence" value="ECO:0007669"/>
    <property type="project" value="InterPro"/>
</dbReference>
<comment type="catalytic activity">
    <reaction evidence="1">
        <text>Hydrolysis of terminal non-reducing N-acetyl-D-hexosamine residues in N-acetyl-beta-D-hexosaminides.</text>
        <dbReference type="EC" id="3.2.1.52"/>
    </reaction>
</comment>
<evidence type="ECO:0000256" key="3">
    <source>
        <dbReference type="ARBA" id="ARBA00012663"/>
    </source>
</evidence>
<evidence type="ECO:0000313" key="10">
    <source>
        <dbReference type="Proteomes" id="UP000198583"/>
    </source>
</evidence>
<protein>
    <recommendedName>
        <fullName evidence="3">beta-N-acetylhexosaminidase</fullName>
        <ecNumber evidence="3">3.2.1.52</ecNumber>
    </recommendedName>
</protein>
<reference evidence="10" key="1">
    <citation type="submission" date="2016-10" db="EMBL/GenBank/DDBJ databases">
        <authorList>
            <person name="Varghese N."/>
            <person name="Submissions S."/>
        </authorList>
    </citation>
    <scope>NUCLEOTIDE SEQUENCE [LARGE SCALE GENOMIC DNA]</scope>
    <source>
        <strain evidence="10">DSM 44232</strain>
    </source>
</reference>
<evidence type="ECO:0000313" key="9">
    <source>
        <dbReference type="EMBL" id="SFR23059.1"/>
    </source>
</evidence>
<feature type="domain" description="Glycoside hydrolase family 20 catalytic" evidence="7">
    <location>
        <begin position="344"/>
        <end position="485"/>
    </location>
</feature>
<dbReference type="InterPro" id="IPR025705">
    <property type="entry name" value="Beta_hexosaminidase_sua/sub"/>
</dbReference>
<sequence>MKSKQLQAALAALVIAGSGVLVTDTAEAAKSTALQELVPQPVQVQPHTDITYTLSPSAKIQLSSADARKPAELLANILRPSTGYALPIENGVTGDGIVLTNGADPKTGPEGYQLDVTPKQVVIRANSVQGHFNGISTLRQLLPAKAEAKTKQQGPWQVPGVSILDHPRYHHRGAMLDVSRHFFTPAQVKRYIDQIQAFKINYFHLHLSDDQGWRLEIKSWPELTKIGGSTEVGGRTGKLFYTQDEYKDLVAYAQNRGITVIPEFDMPGHTNAAQASYAELNCDGKKRPLYTGTEVGFSSLCINKDITYKFVEDVIKEVSAITPGPYFHLGGDEALSTPDADYVTFMNRVLPLIKKYGKTTTGWHEFIKTTKDTTAIPQFWGTTTTDANVAAAAQRGNKIVMSPANRIYLDMKYNKNTKLGLDWAGLVEVKDAYSWNPGAYLNGVTEASVRGIEAPLWTETIRTSADIEYMAFPRLPVAAELGWSPASVHNWDRFAPRLGAQGPRWKIQGINFYASTQVPWKK</sequence>
<feature type="domain" description="Glycoside hydrolase family 20 catalytic" evidence="7">
    <location>
        <begin position="169"/>
        <end position="334"/>
    </location>
</feature>
<dbReference type="STRING" id="84724.SAMN04488564_106461"/>
<keyword evidence="4" id="KW-0378">Hydrolase</keyword>
<evidence type="ECO:0000256" key="6">
    <source>
        <dbReference type="PIRSR" id="PIRSR625705-1"/>
    </source>
</evidence>
<name>A0A1I6EZF3_9PSEU</name>
<dbReference type="InterPro" id="IPR015882">
    <property type="entry name" value="HEX_bac_N"/>
</dbReference>
<dbReference type="EMBL" id="FOYL01000006">
    <property type="protein sequence ID" value="SFR23059.1"/>
    <property type="molecule type" value="Genomic_DNA"/>
</dbReference>
<feature type="active site" description="Proton donor" evidence="6">
    <location>
        <position position="333"/>
    </location>
</feature>
<comment type="similarity">
    <text evidence="2">Belongs to the glycosyl hydrolase 20 family.</text>
</comment>
<dbReference type="GO" id="GO:0004563">
    <property type="term" value="F:beta-N-acetylhexosaminidase activity"/>
    <property type="evidence" value="ECO:0007669"/>
    <property type="project" value="UniProtKB-EC"/>
</dbReference>
<keyword evidence="5" id="KW-0326">Glycosidase</keyword>
<dbReference type="Pfam" id="PF00728">
    <property type="entry name" value="Glyco_hydro_20"/>
    <property type="match status" value="2"/>
</dbReference>
<dbReference type="InterPro" id="IPR029018">
    <property type="entry name" value="Hex-like_dom2"/>
</dbReference>
<organism evidence="9 10">
    <name type="scientific">Lentzea waywayandensis</name>
    <dbReference type="NCBI Taxonomy" id="84724"/>
    <lineage>
        <taxon>Bacteria</taxon>
        <taxon>Bacillati</taxon>
        <taxon>Actinomycetota</taxon>
        <taxon>Actinomycetes</taxon>
        <taxon>Pseudonocardiales</taxon>
        <taxon>Pseudonocardiaceae</taxon>
        <taxon>Lentzea</taxon>
    </lineage>
</organism>
<dbReference type="PRINTS" id="PR00738">
    <property type="entry name" value="GLHYDRLASE20"/>
</dbReference>
<accession>A0A1I6EZF3</accession>
<dbReference type="PANTHER" id="PTHR22600:SF57">
    <property type="entry name" value="BETA-N-ACETYLHEXOSAMINIDASE"/>
    <property type="match status" value="1"/>
</dbReference>
<evidence type="ECO:0000256" key="2">
    <source>
        <dbReference type="ARBA" id="ARBA00006285"/>
    </source>
</evidence>
<dbReference type="GO" id="GO:0030203">
    <property type="term" value="P:glycosaminoglycan metabolic process"/>
    <property type="evidence" value="ECO:0007669"/>
    <property type="project" value="TreeGrafter"/>
</dbReference>
<evidence type="ECO:0000256" key="4">
    <source>
        <dbReference type="ARBA" id="ARBA00022801"/>
    </source>
</evidence>
<dbReference type="GO" id="GO:0016020">
    <property type="term" value="C:membrane"/>
    <property type="evidence" value="ECO:0007669"/>
    <property type="project" value="TreeGrafter"/>
</dbReference>
<dbReference type="InterPro" id="IPR015883">
    <property type="entry name" value="Glyco_hydro_20_cat"/>
</dbReference>
<dbReference type="Pfam" id="PF02838">
    <property type="entry name" value="Glyco_hydro_20b"/>
    <property type="match status" value="1"/>
</dbReference>
<evidence type="ECO:0000259" key="8">
    <source>
        <dbReference type="Pfam" id="PF02838"/>
    </source>
</evidence>